<name>A0A0R1M9F4_9LACO</name>
<evidence type="ECO:0000259" key="2">
    <source>
        <dbReference type="Pfam" id="PF13439"/>
    </source>
</evidence>
<dbReference type="AlphaFoldDB" id="A0A0R1M9F4"/>
<dbReference type="InterPro" id="IPR001296">
    <property type="entry name" value="Glyco_trans_1"/>
</dbReference>
<dbReference type="CDD" id="cd03801">
    <property type="entry name" value="GT4_PimA-like"/>
    <property type="match status" value="1"/>
</dbReference>
<organism evidence="3 4">
    <name type="scientific">Liquorilactobacillus oeni DSM 19972</name>
    <dbReference type="NCBI Taxonomy" id="1423777"/>
    <lineage>
        <taxon>Bacteria</taxon>
        <taxon>Bacillati</taxon>
        <taxon>Bacillota</taxon>
        <taxon>Bacilli</taxon>
        <taxon>Lactobacillales</taxon>
        <taxon>Lactobacillaceae</taxon>
        <taxon>Liquorilactobacillus</taxon>
    </lineage>
</organism>
<dbReference type="Gene3D" id="3.40.50.2000">
    <property type="entry name" value="Glycogen Phosphorylase B"/>
    <property type="match status" value="2"/>
</dbReference>
<keyword evidence="4" id="KW-1185">Reference proteome</keyword>
<dbReference type="OrthoDB" id="9806653at2"/>
<dbReference type="Proteomes" id="UP000051686">
    <property type="component" value="Unassembled WGS sequence"/>
</dbReference>
<dbReference type="EMBL" id="AZEH01000039">
    <property type="protein sequence ID" value="KRL04537.1"/>
    <property type="molecule type" value="Genomic_DNA"/>
</dbReference>
<dbReference type="Pfam" id="PF00534">
    <property type="entry name" value="Glycos_transf_1"/>
    <property type="match status" value="1"/>
</dbReference>
<dbReference type="InterPro" id="IPR028098">
    <property type="entry name" value="Glyco_trans_4-like_N"/>
</dbReference>
<dbReference type="PANTHER" id="PTHR12526:SF630">
    <property type="entry name" value="GLYCOSYLTRANSFERASE"/>
    <property type="match status" value="1"/>
</dbReference>
<dbReference type="SUPFAM" id="SSF53756">
    <property type="entry name" value="UDP-Glycosyltransferase/glycogen phosphorylase"/>
    <property type="match status" value="1"/>
</dbReference>
<dbReference type="STRING" id="1423777.FD46_GL001668"/>
<gene>
    <name evidence="3" type="ORF">FD46_GL001668</name>
</gene>
<evidence type="ECO:0000313" key="4">
    <source>
        <dbReference type="Proteomes" id="UP000051686"/>
    </source>
</evidence>
<protein>
    <submittedName>
        <fullName evidence="3">Glucosyltransferase</fullName>
    </submittedName>
</protein>
<evidence type="ECO:0000259" key="1">
    <source>
        <dbReference type="Pfam" id="PF00534"/>
    </source>
</evidence>
<proteinExistence type="predicted"/>
<dbReference type="PATRIC" id="fig|1423777.3.peg.1719"/>
<feature type="domain" description="Glycosyltransferase subfamily 4-like N-terminal" evidence="2">
    <location>
        <begin position="15"/>
        <end position="182"/>
    </location>
</feature>
<evidence type="ECO:0000313" key="3">
    <source>
        <dbReference type="EMBL" id="KRL04537.1"/>
    </source>
</evidence>
<dbReference type="PANTHER" id="PTHR12526">
    <property type="entry name" value="GLYCOSYLTRANSFERASE"/>
    <property type="match status" value="1"/>
</dbReference>
<reference evidence="3 4" key="1">
    <citation type="journal article" date="2015" name="Genome Announc.">
        <title>Expanding the biotechnology potential of lactobacilli through comparative genomics of 213 strains and associated genera.</title>
        <authorList>
            <person name="Sun Z."/>
            <person name="Harris H.M."/>
            <person name="McCann A."/>
            <person name="Guo C."/>
            <person name="Argimon S."/>
            <person name="Zhang W."/>
            <person name="Yang X."/>
            <person name="Jeffery I.B."/>
            <person name="Cooney J.C."/>
            <person name="Kagawa T.F."/>
            <person name="Liu W."/>
            <person name="Song Y."/>
            <person name="Salvetti E."/>
            <person name="Wrobel A."/>
            <person name="Rasinkangas P."/>
            <person name="Parkhill J."/>
            <person name="Rea M.C."/>
            <person name="O'Sullivan O."/>
            <person name="Ritari J."/>
            <person name="Douillard F.P."/>
            <person name="Paul Ross R."/>
            <person name="Yang R."/>
            <person name="Briner A.E."/>
            <person name="Felis G.E."/>
            <person name="de Vos W.M."/>
            <person name="Barrangou R."/>
            <person name="Klaenhammer T.R."/>
            <person name="Caufield P.W."/>
            <person name="Cui Y."/>
            <person name="Zhang H."/>
            <person name="O'Toole P.W."/>
        </authorList>
    </citation>
    <scope>NUCLEOTIDE SEQUENCE [LARGE SCALE GENOMIC DNA]</scope>
    <source>
        <strain evidence="3 4">DSM 19972</strain>
    </source>
</reference>
<dbReference type="RefSeq" id="WP_057896498.1">
    <property type="nucleotide sequence ID" value="NZ_AZEH01000039.1"/>
</dbReference>
<keyword evidence="3" id="KW-0808">Transferase</keyword>
<accession>A0A0R1M9F4</accession>
<comment type="caution">
    <text evidence="3">The sequence shown here is derived from an EMBL/GenBank/DDBJ whole genome shotgun (WGS) entry which is preliminary data.</text>
</comment>
<sequence>MKNILYLHAGAEMYGADKILLDIVSGLDKKEFRPIVILPNDGVLIDKLRRVGIETYVVGYPILRRKYFNLFGIIRYLIYYFKYSKKISRLLSKKNIKIDLIHVNTAAVLEGIYLKKKLHTKLIWHIHEIILKPKIIFKFISYLIGHYSDKCVAVSQAVKKHLMDSGFLTQNQVEVIYNGIDSRKFNPSINYDYLFKEFKIPRESIRVGMIGRVNSWKGQNDFLDAIEPLLEKRDNLYAFIIGSAFSGEEWRVEKLKKRILKQKRNAQIIYFPFRTDNAAVHNFFDILVLPSTNPDPLPTVVLEAMASGKPIVGYNHGGIVEMVVNGYNGVLCEPCDTKQLEKSIAILATNDSLRIKMGNNSLKREADRFSLAKLINNFSKLYLEIIMAGGKLNE</sequence>
<dbReference type="GO" id="GO:0016757">
    <property type="term" value="F:glycosyltransferase activity"/>
    <property type="evidence" value="ECO:0007669"/>
    <property type="project" value="InterPro"/>
</dbReference>
<feature type="domain" description="Glycosyl transferase family 1" evidence="1">
    <location>
        <begin position="195"/>
        <end position="363"/>
    </location>
</feature>
<dbReference type="Pfam" id="PF13439">
    <property type="entry name" value="Glyco_transf_4"/>
    <property type="match status" value="1"/>
</dbReference>